<keyword evidence="2" id="KW-0964">Secreted</keyword>
<dbReference type="PROSITE" id="PS51406">
    <property type="entry name" value="FIBRINOGEN_C_2"/>
    <property type="match status" value="1"/>
</dbReference>
<dbReference type="AlphaFoldDB" id="A0A2G8LHJ6"/>
<dbReference type="GO" id="GO:0005577">
    <property type="term" value="C:fibrinogen complex"/>
    <property type="evidence" value="ECO:0007669"/>
    <property type="project" value="TreeGrafter"/>
</dbReference>
<dbReference type="InterPro" id="IPR037579">
    <property type="entry name" value="FIB_ANG-like"/>
</dbReference>
<dbReference type="SUPFAM" id="SSF56496">
    <property type="entry name" value="Fibrinogen C-terminal domain-like"/>
    <property type="match status" value="1"/>
</dbReference>
<dbReference type="InterPro" id="IPR014716">
    <property type="entry name" value="Fibrinogen_a/b/g_C_1"/>
</dbReference>
<dbReference type="PANTHER" id="PTHR47221">
    <property type="entry name" value="FIBRINOGEN ALPHA CHAIN"/>
    <property type="match status" value="1"/>
</dbReference>
<evidence type="ECO:0000259" key="5">
    <source>
        <dbReference type="PROSITE" id="PS51406"/>
    </source>
</evidence>
<keyword evidence="7" id="KW-1185">Reference proteome</keyword>
<dbReference type="Proteomes" id="UP000230750">
    <property type="component" value="Unassembled WGS sequence"/>
</dbReference>
<keyword evidence="3" id="KW-1015">Disulfide bond</keyword>
<dbReference type="PANTHER" id="PTHR47221:SF5">
    <property type="entry name" value="FIBRINOGEN C-TERMINAL DOMAIN-CONTAINING PROTEIN"/>
    <property type="match status" value="1"/>
</dbReference>
<dbReference type="STRING" id="307972.A0A2G8LHJ6"/>
<keyword evidence="4" id="KW-0325">Glycoprotein</keyword>
<dbReference type="GO" id="GO:0030674">
    <property type="term" value="F:protein-macromolecule adaptor activity"/>
    <property type="evidence" value="ECO:0007669"/>
    <property type="project" value="TreeGrafter"/>
</dbReference>
<gene>
    <name evidence="6" type="ORF">BSL78_03367</name>
</gene>
<evidence type="ECO:0000256" key="4">
    <source>
        <dbReference type="ARBA" id="ARBA00023180"/>
    </source>
</evidence>
<evidence type="ECO:0000256" key="3">
    <source>
        <dbReference type="ARBA" id="ARBA00023157"/>
    </source>
</evidence>
<comment type="caution">
    <text evidence="6">The sequence shown here is derived from an EMBL/GenBank/DDBJ whole genome shotgun (WGS) entry which is preliminary data.</text>
</comment>
<feature type="domain" description="Fibrinogen C-terminal" evidence="5">
    <location>
        <begin position="53"/>
        <end position="127"/>
    </location>
</feature>
<dbReference type="Gene3D" id="3.90.215.10">
    <property type="entry name" value="Gamma Fibrinogen, chain A, domain 1"/>
    <property type="match status" value="1"/>
</dbReference>
<evidence type="ECO:0000313" key="6">
    <source>
        <dbReference type="EMBL" id="PIK59705.1"/>
    </source>
</evidence>
<dbReference type="GO" id="GO:0034116">
    <property type="term" value="P:positive regulation of heterotypic cell-cell adhesion"/>
    <property type="evidence" value="ECO:0007669"/>
    <property type="project" value="TreeGrafter"/>
</dbReference>
<organism evidence="6 7">
    <name type="scientific">Stichopus japonicus</name>
    <name type="common">Sea cucumber</name>
    <dbReference type="NCBI Taxonomy" id="307972"/>
    <lineage>
        <taxon>Eukaryota</taxon>
        <taxon>Metazoa</taxon>
        <taxon>Echinodermata</taxon>
        <taxon>Eleutherozoa</taxon>
        <taxon>Echinozoa</taxon>
        <taxon>Holothuroidea</taxon>
        <taxon>Aspidochirotacea</taxon>
        <taxon>Aspidochirotida</taxon>
        <taxon>Stichopodidae</taxon>
        <taxon>Apostichopus</taxon>
    </lineage>
</organism>
<dbReference type="GO" id="GO:0005201">
    <property type="term" value="F:extracellular matrix structural constituent"/>
    <property type="evidence" value="ECO:0007669"/>
    <property type="project" value="TreeGrafter"/>
</dbReference>
<dbReference type="InterPro" id="IPR036056">
    <property type="entry name" value="Fibrinogen-like_C"/>
</dbReference>
<dbReference type="Pfam" id="PF00147">
    <property type="entry name" value="Fibrinogen_C"/>
    <property type="match status" value="1"/>
</dbReference>
<name>A0A2G8LHJ6_STIJA</name>
<evidence type="ECO:0000313" key="7">
    <source>
        <dbReference type="Proteomes" id="UP000230750"/>
    </source>
</evidence>
<comment type="subcellular location">
    <subcellularLocation>
        <location evidence="1">Secreted</location>
    </subcellularLocation>
</comment>
<sequence length="150" mass="17626">MVVLACNSAFLFVLVYPFFMIFVLSATRGQTVNQLKDESGNRYRSRRSREVYYRQPTFPKDCHEIFDDTFDWENVTSGVYLILPTDSLEPFQVYCNNSIAGGGWTVFQRRIDGSIDFYRNWNDYTQGLVSFIENFGSEMRNYLLNKSKRL</sequence>
<reference evidence="6 7" key="1">
    <citation type="journal article" date="2017" name="PLoS Biol.">
        <title>The sea cucumber genome provides insights into morphological evolution and visceral regeneration.</title>
        <authorList>
            <person name="Zhang X."/>
            <person name="Sun L."/>
            <person name="Yuan J."/>
            <person name="Sun Y."/>
            <person name="Gao Y."/>
            <person name="Zhang L."/>
            <person name="Li S."/>
            <person name="Dai H."/>
            <person name="Hamel J.F."/>
            <person name="Liu C."/>
            <person name="Yu Y."/>
            <person name="Liu S."/>
            <person name="Lin W."/>
            <person name="Guo K."/>
            <person name="Jin S."/>
            <person name="Xu P."/>
            <person name="Storey K.B."/>
            <person name="Huan P."/>
            <person name="Zhang T."/>
            <person name="Zhou Y."/>
            <person name="Zhang J."/>
            <person name="Lin C."/>
            <person name="Li X."/>
            <person name="Xing L."/>
            <person name="Huo D."/>
            <person name="Sun M."/>
            <person name="Wang L."/>
            <person name="Mercier A."/>
            <person name="Li F."/>
            <person name="Yang H."/>
            <person name="Xiang J."/>
        </authorList>
    </citation>
    <scope>NUCLEOTIDE SEQUENCE [LARGE SCALE GENOMIC DNA]</scope>
    <source>
        <strain evidence="6">Shaxun</strain>
        <tissue evidence="6">Muscle</tissue>
    </source>
</reference>
<dbReference type="NCBIfam" id="NF040941">
    <property type="entry name" value="GGGWT_bact"/>
    <property type="match status" value="1"/>
</dbReference>
<accession>A0A2G8LHJ6</accession>
<dbReference type="EMBL" id="MRZV01000075">
    <property type="protein sequence ID" value="PIK59705.1"/>
    <property type="molecule type" value="Genomic_DNA"/>
</dbReference>
<dbReference type="SMART" id="SM00186">
    <property type="entry name" value="FBG"/>
    <property type="match status" value="1"/>
</dbReference>
<evidence type="ECO:0000256" key="2">
    <source>
        <dbReference type="ARBA" id="ARBA00022525"/>
    </source>
</evidence>
<proteinExistence type="predicted"/>
<protein>
    <submittedName>
        <fullName evidence="6">Putative ficolin-2-like</fullName>
    </submittedName>
</protein>
<evidence type="ECO:0000256" key="1">
    <source>
        <dbReference type="ARBA" id="ARBA00004613"/>
    </source>
</evidence>
<dbReference type="InterPro" id="IPR002181">
    <property type="entry name" value="Fibrinogen_a/b/g_C_dom"/>
</dbReference>